<proteinExistence type="predicted"/>
<dbReference type="InterPro" id="IPR036291">
    <property type="entry name" value="NAD(P)-bd_dom_sf"/>
</dbReference>
<dbReference type="SUPFAM" id="SSF51735">
    <property type="entry name" value="NAD(P)-binding Rossmann-fold domains"/>
    <property type="match status" value="1"/>
</dbReference>
<organism evidence="2 3">
    <name type="scientific">Aphanomyces astaci</name>
    <name type="common">Crayfish plague agent</name>
    <dbReference type="NCBI Taxonomy" id="112090"/>
    <lineage>
        <taxon>Eukaryota</taxon>
        <taxon>Sar</taxon>
        <taxon>Stramenopiles</taxon>
        <taxon>Oomycota</taxon>
        <taxon>Saprolegniomycetes</taxon>
        <taxon>Saprolegniales</taxon>
        <taxon>Verrucalvaceae</taxon>
        <taxon>Aphanomyces</taxon>
    </lineage>
</organism>
<dbReference type="GO" id="GO:0016509">
    <property type="term" value="F:long-chain (3S)-3-hydroxyacyl-CoA dehydrogenase (NAD+) activity"/>
    <property type="evidence" value="ECO:0007669"/>
    <property type="project" value="TreeGrafter"/>
</dbReference>
<dbReference type="GO" id="GO:0004300">
    <property type="term" value="F:enoyl-CoA hydratase activity"/>
    <property type="evidence" value="ECO:0007669"/>
    <property type="project" value="TreeGrafter"/>
</dbReference>
<dbReference type="InterPro" id="IPR050136">
    <property type="entry name" value="FA_oxidation_alpha_subunit"/>
</dbReference>
<dbReference type="Gene3D" id="3.40.50.720">
    <property type="entry name" value="NAD(P)-binding Rossmann-like Domain"/>
    <property type="match status" value="1"/>
</dbReference>
<protein>
    <recommendedName>
        <fullName evidence="1">3-hydroxyacyl-CoA dehydrogenase NAD binding domain-containing protein</fullName>
    </recommendedName>
</protein>
<dbReference type="GO" id="GO:0016507">
    <property type="term" value="C:mitochondrial fatty acid beta-oxidation multienzyme complex"/>
    <property type="evidence" value="ECO:0007669"/>
    <property type="project" value="TreeGrafter"/>
</dbReference>
<evidence type="ECO:0000313" key="2">
    <source>
        <dbReference type="EMBL" id="KAF0759454.1"/>
    </source>
</evidence>
<dbReference type="GO" id="GO:0070403">
    <property type="term" value="F:NAD+ binding"/>
    <property type="evidence" value="ECO:0007669"/>
    <property type="project" value="InterPro"/>
</dbReference>
<dbReference type="AlphaFoldDB" id="A0A6A5APV2"/>
<dbReference type="Pfam" id="PF02737">
    <property type="entry name" value="3HCDH_N"/>
    <property type="match status" value="1"/>
</dbReference>
<evidence type="ECO:0000259" key="1">
    <source>
        <dbReference type="Pfam" id="PF02737"/>
    </source>
</evidence>
<gene>
    <name evidence="2" type="ORF">AaE_003701</name>
</gene>
<dbReference type="InterPro" id="IPR006176">
    <property type="entry name" value="3-OHacyl-CoA_DH_NAD-bd"/>
</dbReference>
<feature type="non-terminal residue" evidence="2">
    <location>
        <position position="49"/>
    </location>
</feature>
<name>A0A6A5APV2_APHAT</name>
<accession>A0A6A5APV2</accession>
<comment type="caution">
    <text evidence="2">The sequence shown here is derived from an EMBL/GenBank/DDBJ whole genome shotgun (WGS) entry which is preliminary data.</text>
</comment>
<dbReference type="EMBL" id="VJMI01009209">
    <property type="protein sequence ID" value="KAF0759454.1"/>
    <property type="molecule type" value="Genomic_DNA"/>
</dbReference>
<feature type="domain" description="3-hydroxyacyl-CoA dehydrogenase NAD binding" evidence="1">
    <location>
        <begin position="3"/>
        <end position="49"/>
    </location>
</feature>
<dbReference type="PANTHER" id="PTHR43612:SF3">
    <property type="entry name" value="TRIFUNCTIONAL ENZYME SUBUNIT ALPHA, MITOCHONDRIAL"/>
    <property type="match status" value="1"/>
</dbReference>
<dbReference type="PANTHER" id="PTHR43612">
    <property type="entry name" value="TRIFUNCTIONAL ENZYME SUBUNIT ALPHA"/>
    <property type="match status" value="1"/>
</dbReference>
<evidence type="ECO:0000313" key="3">
    <source>
        <dbReference type="Proteomes" id="UP000469452"/>
    </source>
</evidence>
<dbReference type="GO" id="GO:0006635">
    <property type="term" value="P:fatty acid beta-oxidation"/>
    <property type="evidence" value="ECO:0007669"/>
    <property type="project" value="TreeGrafter"/>
</dbReference>
<dbReference type="Proteomes" id="UP000469452">
    <property type="component" value="Unassembled WGS sequence"/>
</dbReference>
<sequence>MKHADLVIEAVFEDILLKHKVIQGLEPFLSPDCIVATNTSALSVAEIAK</sequence>
<reference evidence="2 3" key="1">
    <citation type="submission" date="2019-06" db="EMBL/GenBank/DDBJ databases">
        <title>Genomics analysis of Aphanomyces spp. identifies a new class of oomycete effector associated with host adaptation.</title>
        <authorList>
            <person name="Gaulin E."/>
        </authorList>
    </citation>
    <scope>NUCLEOTIDE SEQUENCE [LARGE SCALE GENOMIC DNA]</scope>
    <source>
        <strain evidence="2 3">E</strain>
    </source>
</reference>